<evidence type="ECO:0000256" key="5">
    <source>
        <dbReference type="PIRSR" id="PIRSR001365-2"/>
    </source>
</evidence>
<evidence type="ECO:0000313" key="7">
    <source>
        <dbReference type="Proteomes" id="UP000216188"/>
    </source>
</evidence>
<comment type="caution">
    <text evidence="6">The sequence shown here is derived from an EMBL/GenBank/DDBJ whole genome shotgun (WGS) entry which is preliminary data.</text>
</comment>
<name>A0A1A9FWC5_9HYPH</name>
<evidence type="ECO:0000256" key="1">
    <source>
        <dbReference type="ARBA" id="ARBA00007592"/>
    </source>
</evidence>
<dbReference type="PIRSF" id="PIRSF001365">
    <property type="entry name" value="DHDPS"/>
    <property type="match status" value="1"/>
</dbReference>
<dbReference type="Pfam" id="PF00701">
    <property type="entry name" value="DHDPS"/>
    <property type="match status" value="1"/>
</dbReference>
<dbReference type="SUPFAM" id="SSF51569">
    <property type="entry name" value="Aldolase"/>
    <property type="match status" value="1"/>
</dbReference>
<dbReference type="EMBL" id="NNRM01000039">
    <property type="protein sequence ID" value="OYR23441.1"/>
    <property type="molecule type" value="Genomic_DNA"/>
</dbReference>
<dbReference type="PRINTS" id="PR00146">
    <property type="entry name" value="DHPICSNTHASE"/>
</dbReference>
<feature type="active site" description="Proton donor/acceptor" evidence="4">
    <location>
        <position position="137"/>
    </location>
</feature>
<dbReference type="OrthoDB" id="9778880at2"/>
<dbReference type="GO" id="GO:0008840">
    <property type="term" value="F:4-hydroxy-tetrahydrodipicolinate synthase activity"/>
    <property type="evidence" value="ECO:0007669"/>
    <property type="project" value="TreeGrafter"/>
</dbReference>
<dbReference type="AlphaFoldDB" id="A0A1A9FWC5"/>
<sequence>MKHFDLVGMFPAIPTPLTADGALDVAALKTLIEANLAGGAKGLAPVGGTGEFTALSMQTRVAMVRETVRIVNGRVPVVAGVVSPGWAEAVEHGQAFKEVGADALLLVTPFYVIPSQQGVIDYFRTYRSTVDLPLVYYDVPARTSFVTAVDTLKTLGEDGTIIGAKICNTDAYYFQRLSAAIGGRIALLSGDDMMYAIHIMHGATGGILASAPMLPAYWTQIHDTLASGRLAEGIALHQKLLPSFAALFNEVNPGPLKTMMAHLGLPVGPVSLPLKAPSTATQQLINEAIEGLRVQGIA</sequence>
<accession>A0A1A9FWC5</accession>
<evidence type="ECO:0000313" key="6">
    <source>
        <dbReference type="EMBL" id="OYR23441.1"/>
    </source>
</evidence>
<gene>
    <name evidence="6" type="ORF">CEV34_3445</name>
</gene>
<dbReference type="KEGG" id="ops:A8A54_22870"/>
<dbReference type="SMART" id="SM01130">
    <property type="entry name" value="DHDPS"/>
    <property type="match status" value="1"/>
</dbReference>
<organism evidence="6 7">
    <name type="scientific">Brucella pseudogrignonensis</name>
    <dbReference type="NCBI Taxonomy" id="419475"/>
    <lineage>
        <taxon>Bacteria</taxon>
        <taxon>Pseudomonadati</taxon>
        <taxon>Pseudomonadota</taxon>
        <taxon>Alphaproteobacteria</taxon>
        <taxon>Hyphomicrobiales</taxon>
        <taxon>Brucellaceae</taxon>
        <taxon>Brucella/Ochrobactrum group</taxon>
        <taxon>Brucella</taxon>
    </lineage>
</organism>
<evidence type="ECO:0000256" key="4">
    <source>
        <dbReference type="PIRSR" id="PIRSR001365-1"/>
    </source>
</evidence>
<dbReference type="InterPro" id="IPR013785">
    <property type="entry name" value="Aldolase_TIM"/>
</dbReference>
<keyword evidence="7" id="KW-1185">Reference proteome</keyword>
<keyword evidence="2 3" id="KW-0456">Lyase</keyword>
<dbReference type="RefSeq" id="WP_007881081.1">
    <property type="nucleotide sequence ID" value="NZ_CP015776.1"/>
</dbReference>
<dbReference type="PANTHER" id="PTHR12128:SF66">
    <property type="entry name" value="4-HYDROXY-2-OXOGLUTARATE ALDOLASE, MITOCHONDRIAL"/>
    <property type="match status" value="1"/>
</dbReference>
<protein>
    <submittedName>
        <fullName evidence="6">Dihydrodipicolinate synthetase family protein</fullName>
    </submittedName>
</protein>
<feature type="binding site" evidence="5">
    <location>
        <position position="49"/>
    </location>
    <ligand>
        <name>pyruvate</name>
        <dbReference type="ChEBI" id="CHEBI:15361"/>
    </ligand>
</feature>
<evidence type="ECO:0000256" key="3">
    <source>
        <dbReference type="PIRNR" id="PIRNR001365"/>
    </source>
</evidence>
<feature type="active site" description="Schiff-base intermediate with substrate" evidence="4">
    <location>
        <position position="165"/>
    </location>
</feature>
<reference evidence="6 7" key="1">
    <citation type="submission" date="2017-07" db="EMBL/GenBank/DDBJ databases">
        <title>Phylogenetic study on the rhizospheric bacterium Ochrobactrum sp. A44.</title>
        <authorList>
            <person name="Krzyzanowska D.M."/>
            <person name="Ossowicki A."/>
            <person name="Rajewska M."/>
            <person name="Maciag T."/>
            <person name="Kaczynski Z."/>
            <person name="Czerwicka M."/>
            <person name="Jafra S."/>
        </authorList>
    </citation>
    <scope>NUCLEOTIDE SEQUENCE [LARGE SCALE GENOMIC DNA]</scope>
    <source>
        <strain evidence="6 7">CCUG 30717</strain>
    </source>
</reference>
<dbReference type="Proteomes" id="UP000216188">
    <property type="component" value="Unassembled WGS sequence"/>
</dbReference>
<evidence type="ECO:0000256" key="2">
    <source>
        <dbReference type="ARBA" id="ARBA00023239"/>
    </source>
</evidence>
<dbReference type="CDD" id="cd00408">
    <property type="entry name" value="DHDPS-like"/>
    <property type="match status" value="1"/>
</dbReference>
<comment type="similarity">
    <text evidence="1 3">Belongs to the DapA family.</text>
</comment>
<dbReference type="InterPro" id="IPR002220">
    <property type="entry name" value="DapA-like"/>
</dbReference>
<proteinExistence type="inferred from homology"/>
<feature type="binding site" evidence="5">
    <location>
        <position position="207"/>
    </location>
    <ligand>
        <name>pyruvate</name>
        <dbReference type="ChEBI" id="CHEBI:15361"/>
    </ligand>
</feature>
<dbReference type="PANTHER" id="PTHR12128">
    <property type="entry name" value="DIHYDRODIPICOLINATE SYNTHASE"/>
    <property type="match status" value="1"/>
</dbReference>
<dbReference type="Gene3D" id="3.20.20.70">
    <property type="entry name" value="Aldolase class I"/>
    <property type="match status" value="1"/>
</dbReference>
<dbReference type="STRING" id="419475.A8A54_22870"/>